<dbReference type="Pfam" id="PF02371">
    <property type="entry name" value="Transposase_20"/>
    <property type="match status" value="1"/>
</dbReference>
<protein>
    <submittedName>
        <fullName evidence="3">Transposase</fullName>
    </submittedName>
</protein>
<dbReference type="PANTHER" id="PTHR33055">
    <property type="entry name" value="TRANSPOSASE FOR INSERTION SEQUENCE ELEMENT IS1111A"/>
    <property type="match status" value="1"/>
</dbReference>
<evidence type="ECO:0000313" key="3">
    <source>
        <dbReference type="EMBL" id="SED98844.1"/>
    </source>
</evidence>
<dbReference type="PANTHER" id="PTHR33055:SF3">
    <property type="entry name" value="PUTATIVE TRANSPOSASE FOR IS117-RELATED"/>
    <property type="match status" value="1"/>
</dbReference>
<dbReference type="InterPro" id="IPR047650">
    <property type="entry name" value="Transpos_IS110"/>
</dbReference>
<dbReference type="NCBIfam" id="NF033542">
    <property type="entry name" value="transpos_IS110"/>
    <property type="match status" value="1"/>
</dbReference>
<accession>A0A1H5F6J6</accession>
<dbReference type="AlphaFoldDB" id="A0A1H5F6J6"/>
<dbReference type="OrthoDB" id="5289737at2"/>
<dbReference type="Proteomes" id="UP000183208">
    <property type="component" value="Unassembled WGS sequence"/>
</dbReference>
<dbReference type="GO" id="GO:0006313">
    <property type="term" value="P:DNA transposition"/>
    <property type="evidence" value="ECO:0007669"/>
    <property type="project" value="InterPro"/>
</dbReference>
<evidence type="ECO:0000259" key="2">
    <source>
        <dbReference type="Pfam" id="PF02371"/>
    </source>
</evidence>
<name>A0A1H5F6J6_9BRAD</name>
<dbReference type="RefSeq" id="WP_074826476.1">
    <property type="nucleotide sequence ID" value="NZ_FNTI01000001.1"/>
</dbReference>
<dbReference type="GO" id="GO:0004803">
    <property type="term" value="F:transposase activity"/>
    <property type="evidence" value="ECO:0007669"/>
    <property type="project" value="InterPro"/>
</dbReference>
<sequence length="351" mass="38691">MSHKTAATGAHTIGIDTGKNTLHLIGLDDKGAIVLREKIARGRIAARFANVPRGLIGIEAGMATHYVARELIALGHDVRQVPPAYAKPFRQGHKNDFRDAHAIAEAVQRPSTRCVPVKTDDQLDLQALHRVRSRLVGQRTAVINQIRGFLLEHGIAVRQGLRFLRQQLPDILAKRGDVLSPRMIRIIEDLSGDWRRLDERIQHITEEIEVLANSSESCRQLMTAPGIGPLIASAMVAAIGNGAAFAKGRDFAAWLGLVPKQMSTGDRTILGRISKRGNRYLRTMLMQGARVILLRPANWAKHSFGLWLTAAAQRLHHNVLATALANKLARIAWTVLAQGRSYEARVEPKVA</sequence>
<dbReference type="EMBL" id="FNTI01000001">
    <property type="protein sequence ID" value="SED98844.1"/>
    <property type="molecule type" value="Genomic_DNA"/>
</dbReference>
<dbReference type="GO" id="GO:0003677">
    <property type="term" value="F:DNA binding"/>
    <property type="evidence" value="ECO:0007669"/>
    <property type="project" value="InterPro"/>
</dbReference>
<organism evidence="3 4">
    <name type="scientific">Bradyrhizobium lablabi</name>
    <dbReference type="NCBI Taxonomy" id="722472"/>
    <lineage>
        <taxon>Bacteria</taxon>
        <taxon>Pseudomonadati</taxon>
        <taxon>Pseudomonadota</taxon>
        <taxon>Alphaproteobacteria</taxon>
        <taxon>Hyphomicrobiales</taxon>
        <taxon>Nitrobacteraceae</taxon>
        <taxon>Bradyrhizobium</taxon>
    </lineage>
</organism>
<evidence type="ECO:0000259" key="1">
    <source>
        <dbReference type="Pfam" id="PF01548"/>
    </source>
</evidence>
<dbReference type="Pfam" id="PF01548">
    <property type="entry name" value="DEDD_Tnp_IS110"/>
    <property type="match status" value="1"/>
</dbReference>
<evidence type="ECO:0000313" key="4">
    <source>
        <dbReference type="Proteomes" id="UP000183208"/>
    </source>
</evidence>
<reference evidence="3 4" key="1">
    <citation type="submission" date="2016-10" db="EMBL/GenBank/DDBJ databases">
        <authorList>
            <person name="de Groot N.N."/>
        </authorList>
    </citation>
    <scope>NUCLEOTIDE SEQUENCE [LARGE SCALE GENOMIC DNA]</scope>
    <source>
        <strain evidence="3 4">GAS522</strain>
    </source>
</reference>
<gene>
    <name evidence="3" type="ORF">SAMN05444171_5887</name>
</gene>
<feature type="domain" description="Transposase IS116/IS110/IS902 C-terminal" evidence="2">
    <location>
        <begin position="218"/>
        <end position="295"/>
    </location>
</feature>
<dbReference type="InterPro" id="IPR003346">
    <property type="entry name" value="Transposase_20"/>
</dbReference>
<proteinExistence type="predicted"/>
<dbReference type="InterPro" id="IPR002525">
    <property type="entry name" value="Transp_IS110-like_N"/>
</dbReference>
<feature type="domain" description="Transposase IS110-like N-terminal" evidence="1">
    <location>
        <begin position="13"/>
        <end position="152"/>
    </location>
</feature>